<keyword evidence="10" id="KW-1185">Reference proteome</keyword>
<dbReference type="Pfam" id="PF03547">
    <property type="entry name" value="Mem_trans"/>
    <property type="match status" value="1"/>
</dbReference>
<feature type="transmembrane region" description="Helical" evidence="8">
    <location>
        <begin position="6"/>
        <end position="23"/>
    </location>
</feature>
<keyword evidence="4" id="KW-1003">Cell membrane</keyword>
<dbReference type="KEGG" id="tpav:HRQ91_11505"/>
<gene>
    <name evidence="9" type="ORF">HRQ91_11505</name>
</gene>
<feature type="transmembrane region" description="Helical" evidence="8">
    <location>
        <begin position="228"/>
        <end position="247"/>
    </location>
</feature>
<dbReference type="GO" id="GO:0005886">
    <property type="term" value="C:plasma membrane"/>
    <property type="evidence" value="ECO:0007669"/>
    <property type="project" value="UniProtKB-SubCell"/>
</dbReference>
<dbReference type="EMBL" id="CP054142">
    <property type="protein sequence ID" value="QTQ15035.1"/>
    <property type="molecule type" value="Genomic_DNA"/>
</dbReference>
<feature type="transmembrane region" description="Helical" evidence="8">
    <location>
        <begin position="127"/>
        <end position="147"/>
    </location>
</feature>
<comment type="similarity">
    <text evidence="2">Belongs to the auxin efflux carrier (TC 2.A.69) family.</text>
</comment>
<dbReference type="InterPro" id="IPR004776">
    <property type="entry name" value="Mem_transp_PIN-like"/>
</dbReference>
<evidence type="ECO:0000256" key="7">
    <source>
        <dbReference type="ARBA" id="ARBA00023136"/>
    </source>
</evidence>
<feature type="transmembrane region" description="Helical" evidence="8">
    <location>
        <begin position="99"/>
        <end position="121"/>
    </location>
</feature>
<feature type="transmembrane region" description="Helical" evidence="8">
    <location>
        <begin position="65"/>
        <end position="87"/>
    </location>
</feature>
<comment type="subcellular location">
    <subcellularLocation>
        <location evidence="1">Cell membrane</location>
        <topology evidence="1">Multi-pass membrane protein</topology>
    </subcellularLocation>
</comment>
<feature type="transmembrane region" description="Helical" evidence="8">
    <location>
        <begin position="259"/>
        <end position="281"/>
    </location>
</feature>
<proteinExistence type="inferred from homology"/>
<evidence type="ECO:0000313" key="10">
    <source>
        <dbReference type="Proteomes" id="UP000671908"/>
    </source>
</evidence>
<evidence type="ECO:0000256" key="6">
    <source>
        <dbReference type="ARBA" id="ARBA00022989"/>
    </source>
</evidence>
<sequence length="327" mass="36455">MYLLVAKQLIIMTLISVVSFVFSKKYKYGEAESCYLSNLLLFVITPCLILNTFNIPYGSEKIKSFGFSMAISFAVLLFMTVIAEIFIHSKTEIGKSRDGLDKMSFVYSNAGFIGIPLINGILGVQGIFFLMGYIVMFNLFLWTNGVYTISRKISIRQIFFNPNIIAILLGFLLFVIPFQLPSMLSQTIKFFGDLNTAISMIILGILFANFKRPVKGEKTPFFRIARVVVFRLIIIPVFLLILLKLTINFFDFSDLQKEIILIVFIAASCPVGMTVASFSVLYGKEESYSSLLVAISSAVCVSTLPVMVKLSEIILMPFSCACPATSA</sequence>
<dbReference type="PANTHER" id="PTHR36838">
    <property type="entry name" value="AUXIN EFFLUX CARRIER FAMILY PROTEIN"/>
    <property type="match status" value="1"/>
</dbReference>
<evidence type="ECO:0000256" key="3">
    <source>
        <dbReference type="ARBA" id="ARBA00022448"/>
    </source>
</evidence>
<dbReference type="AlphaFoldDB" id="A0A975F5J4"/>
<dbReference type="PANTHER" id="PTHR36838:SF1">
    <property type="entry name" value="SLR1864 PROTEIN"/>
    <property type="match status" value="1"/>
</dbReference>
<dbReference type="RefSeq" id="WP_210119662.1">
    <property type="nucleotide sequence ID" value="NZ_CP054142.1"/>
</dbReference>
<reference evidence="9 10" key="1">
    <citation type="journal article" date="2021" name="Microbiol. Resour. Announc.">
        <title>Complete Genome Sequences of Three Human Oral Treponema parvum Isolates.</title>
        <authorList>
            <person name="Zeng H."/>
            <person name="Watt R.M."/>
        </authorList>
    </citation>
    <scope>NUCLEOTIDE SEQUENCE [LARGE SCALE GENOMIC DNA]</scope>
    <source>
        <strain evidence="9 10">ATCC 700770</strain>
    </source>
</reference>
<feature type="transmembrane region" description="Helical" evidence="8">
    <location>
        <begin position="159"/>
        <end position="178"/>
    </location>
</feature>
<evidence type="ECO:0000256" key="4">
    <source>
        <dbReference type="ARBA" id="ARBA00022475"/>
    </source>
</evidence>
<feature type="transmembrane region" description="Helical" evidence="8">
    <location>
        <begin position="190"/>
        <end position="208"/>
    </location>
</feature>
<name>A0A975F5J4_9SPIR</name>
<protein>
    <submittedName>
        <fullName evidence="9">AEC family transporter</fullName>
    </submittedName>
</protein>
<organism evidence="9 10">
    <name type="scientific">Treponema parvum</name>
    <dbReference type="NCBI Taxonomy" id="138851"/>
    <lineage>
        <taxon>Bacteria</taxon>
        <taxon>Pseudomonadati</taxon>
        <taxon>Spirochaetota</taxon>
        <taxon>Spirochaetia</taxon>
        <taxon>Spirochaetales</taxon>
        <taxon>Treponemataceae</taxon>
        <taxon>Treponema</taxon>
    </lineage>
</organism>
<accession>A0A975F5J4</accession>
<keyword evidence="5 8" id="KW-0812">Transmembrane</keyword>
<evidence type="ECO:0000313" key="9">
    <source>
        <dbReference type="EMBL" id="QTQ15035.1"/>
    </source>
</evidence>
<evidence type="ECO:0000256" key="1">
    <source>
        <dbReference type="ARBA" id="ARBA00004651"/>
    </source>
</evidence>
<keyword evidence="6 8" id="KW-1133">Transmembrane helix</keyword>
<dbReference type="Proteomes" id="UP000671908">
    <property type="component" value="Chromosome"/>
</dbReference>
<keyword evidence="7 8" id="KW-0472">Membrane</keyword>
<keyword evidence="3" id="KW-0813">Transport</keyword>
<dbReference type="GO" id="GO:0055085">
    <property type="term" value="P:transmembrane transport"/>
    <property type="evidence" value="ECO:0007669"/>
    <property type="project" value="InterPro"/>
</dbReference>
<evidence type="ECO:0000256" key="8">
    <source>
        <dbReference type="SAM" id="Phobius"/>
    </source>
</evidence>
<feature type="transmembrane region" description="Helical" evidence="8">
    <location>
        <begin position="288"/>
        <end position="308"/>
    </location>
</feature>
<dbReference type="Gene3D" id="1.20.1530.20">
    <property type="match status" value="1"/>
</dbReference>
<evidence type="ECO:0000256" key="5">
    <source>
        <dbReference type="ARBA" id="ARBA00022692"/>
    </source>
</evidence>
<evidence type="ECO:0000256" key="2">
    <source>
        <dbReference type="ARBA" id="ARBA00010145"/>
    </source>
</evidence>
<dbReference type="InterPro" id="IPR038770">
    <property type="entry name" value="Na+/solute_symporter_sf"/>
</dbReference>
<feature type="transmembrane region" description="Helical" evidence="8">
    <location>
        <begin position="35"/>
        <end position="53"/>
    </location>
</feature>